<reference evidence="2 3" key="1">
    <citation type="submission" date="2024-02" db="EMBL/GenBank/DDBJ databases">
        <authorList>
            <person name="Chen Y."/>
            <person name="Shah S."/>
            <person name="Dougan E. K."/>
            <person name="Thang M."/>
            <person name="Chan C."/>
        </authorList>
    </citation>
    <scope>NUCLEOTIDE SEQUENCE [LARGE SCALE GENOMIC DNA]</scope>
</reference>
<sequence length="563" mass="59593">MAVITEIESDDELPPLVQSGSATSQKGAPAKERLTQIPRQAVPVNDESDDEDDDELPPLISSTGKVDEAPKKEVPPPAKMPEAKASPAARGLGAGNRQQIEPPVAAKADAAKAVAAKADVAKADAKEADDKVLSRDDLDDAIEVLEDGHYEDAEFLAGEARSQAASEGDAAREADALRVVTKAQIKEAESQGFDAPDSDVLEKALKAASSEAFAFEKSGQFVAKAIMQLASAEIFLAMDSHAEALPMAQQALSTLEQADASRERKGMAYRSLVDIYLAQGRHSLVAITTERVKEHILKPSTRQEARELAGALLSCAKARVAASEAVAAVEAAEQAGALFERMGDARQTALAACEEAKAYNLMKGSQIAARRTASRALALARETCDSKIEAEACLCSCMAYVNAQQGPEALKAGKQALSLAQEVRDIEMIGQAIQALMQISGQEKASQIAEEELMMAKKVGDRRREANAQQKMAAAMALQDRPREAIRRGDRSHGAIAAGGRPQGRSQGCPDAGGIAMPGEEDDGGKAFSQGRPTDFQGDWRSQGLRGCSAVPDFSFLGGWRAT</sequence>
<proteinExistence type="predicted"/>
<evidence type="ECO:0000256" key="1">
    <source>
        <dbReference type="SAM" id="MobiDB-lite"/>
    </source>
</evidence>
<evidence type="ECO:0000313" key="2">
    <source>
        <dbReference type="EMBL" id="CAK9002018.1"/>
    </source>
</evidence>
<feature type="region of interest" description="Disordered" evidence="1">
    <location>
        <begin position="1"/>
        <end position="95"/>
    </location>
</feature>
<dbReference type="InterPro" id="IPR011990">
    <property type="entry name" value="TPR-like_helical_dom_sf"/>
</dbReference>
<feature type="compositionally biased region" description="Basic and acidic residues" evidence="1">
    <location>
        <begin position="65"/>
        <end position="74"/>
    </location>
</feature>
<accession>A0ABP0IKZ6</accession>
<evidence type="ECO:0000313" key="3">
    <source>
        <dbReference type="Proteomes" id="UP001642484"/>
    </source>
</evidence>
<organism evidence="2 3">
    <name type="scientific">Durusdinium trenchii</name>
    <dbReference type="NCBI Taxonomy" id="1381693"/>
    <lineage>
        <taxon>Eukaryota</taxon>
        <taxon>Sar</taxon>
        <taxon>Alveolata</taxon>
        <taxon>Dinophyceae</taxon>
        <taxon>Suessiales</taxon>
        <taxon>Symbiodiniaceae</taxon>
        <taxon>Durusdinium</taxon>
    </lineage>
</organism>
<keyword evidence="3" id="KW-1185">Reference proteome</keyword>
<dbReference type="Proteomes" id="UP001642484">
    <property type="component" value="Unassembled WGS sequence"/>
</dbReference>
<gene>
    <name evidence="2" type="ORF">CCMP2556_LOCUS6695</name>
</gene>
<dbReference type="EMBL" id="CAXAMN010002914">
    <property type="protein sequence ID" value="CAK9002018.1"/>
    <property type="molecule type" value="Genomic_DNA"/>
</dbReference>
<feature type="region of interest" description="Disordered" evidence="1">
    <location>
        <begin position="514"/>
        <end position="541"/>
    </location>
</feature>
<name>A0ABP0IKZ6_9DINO</name>
<dbReference type="Gene3D" id="1.25.40.10">
    <property type="entry name" value="Tetratricopeptide repeat domain"/>
    <property type="match status" value="1"/>
</dbReference>
<protein>
    <submittedName>
        <fullName evidence="2">Uncharacterized protein</fullName>
    </submittedName>
</protein>
<feature type="compositionally biased region" description="Acidic residues" evidence="1">
    <location>
        <begin position="46"/>
        <end position="56"/>
    </location>
</feature>
<comment type="caution">
    <text evidence="2">The sequence shown here is derived from an EMBL/GenBank/DDBJ whole genome shotgun (WGS) entry which is preliminary data.</text>
</comment>